<dbReference type="STRING" id="1194695.A0A5A7UZX1"/>
<dbReference type="Pfam" id="PF00365">
    <property type="entry name" value="PFK"/>
    <property type="match status" value="1"/>
</dbReference>
<evidence type="ECO:0000256" key="2">
    <source>
        <dbReference type="ARBA" id="ARBA00022679"/>
    </source>
</evidence>
<dbReference type="InterPro" id="IPR000023">
    <property type="entry name" value="Phosphofructokinase_dom"/>
</dbReference>
<evidence type="ECO:0000256" key="3">
    <source>
        <dbReference type="ARBA" id="ARBA00022723"/>
    </source>
</evidence>
<sequence>MPPTLNFLQFRVSAVFPPWFRQGVVALVYFQADEVHACIVTCGDLCPRLNIVIRELVCGLCNMYGVKKVLGIEIVDLKLLILFLLCGSLLEVRRRGLKVSIVGIPKTIDNDILVIDKSFGFDTTV</sequence>
<keyword evidence="4" id="KW-0418">Kinase</keyword>
<evidence type="ECO:0000313" key="7">
    <source>
        <dbReference type="EMBL" id="KAA0060818.1"/>
    </source>
</evidence>
<accession>A0A5A7UZX1</accession>
<feature type="domain" description="Phosphofructokinase" evidence="6">
    <location>
        <begin position="93"/>
        <end position="125"/>
    </location>
</feature>
<dbReference type="GO" id="GO:0046872">
    <property type="term" value="F:metal ion binding"/>
    <property type="evidence" value="ECO:0007669"/>
    <property type="project" value="UniProtKB-KW"/>
</dbReference>
<evidence type="ECO:0000259" key="6">
    <source>
        <dbReference type="Pfam" id="PF00365"/>
    </source>
</evidence>
<keyword evidence="3" id="KW-0479">Metal-binding</keyword>
<dbReference type="InterPro" id="IPR050929">
    <property type="entry name" value="PFKA"/>
</dbReference>
<keyword evidence="2" id="KW-0808">Transferase</keyword>
<evidence type="ECO:0000256" key="1">
    <source>
        <dbReference type="ARBA" id="ARBA00022533"/>
    </source>
</evidence>
<dbReference type="EMBL" id="SSTE01005189">
    <property type="protein sequence ID" value="KAA0060818.1"/>
    <property type="molecule type" value="Genomic_DNA"/>
</dbReference>
<keyword evidence="1" id="KW-0021">Allosteric enzyme</keyword>
<evidence type="ECO:0000256" key="4">
    <source>
        <dbReference type="ARBA" id="ARBA00022777"/>
    </source>
</evidence>
<dbReference type="AlphaFoldDB" id="A0A5A7UZX1"/>
<dbReference type="Proteomes" id="UP000321393">
    <property type="component" value="Unassembled WGS sequence"/>
</dbReference>
<gene>
    <name evidence="7" type="ORF">E6C27_scaffold137G00410</name>
</gene>
<dbReference type="InterPro" id="IPR035966">
    <property type="entry name" value="PKF_sf"/>
</dbReference>
<dbReference type="SUPFAM" id="SSF53784">
    <property type="entry name" value="Phosphofructokinase"/>
    <property type="match status" value="1"/>
</dbReference>
<evidence type="ECO:0000313" key="8">
    <source>
        <dbReference type="Proteomes" id="UP000321393"/>
    </source>
</evidence>
<protein>
    <submittedName>
        <fullName evidence="7">ATP-dependent 6-phosphofructokinase 3-like</fullName>
    </submittedName>
</protein>
<dbReference type="OrthoDB" id="537915at2759"/>
<evidence type="ECO:0000256" key="5">
    <source>
        <dbReference type="ARBA" id="ARBA00022842"/>
    </source>
</evidence>
<dbReference type="GO" id="GO:0003872">
    <property type="term" value="F:6-phosphofructokinase activity"/>
    <property type="evidence" value="ECO:0007669"/>
    <property type="project" value="InterPro"/>
</dbReference>
<comment type="caution">
    <text evidence="7">The sequence shown here is derived from an EMBL/GenBank/DDBJ whole genome shotgun (WGS) entry which is preliminary data.</text>
</comment>
<dbReference type="Gene3D" id="3.40.50.450">
    <property type="match status" value="2"/>
</dbReference>
<dbReference type="UniPathway" id="UPA00109">
    <property type="reaction ID" value="UER00182"/>
</dbReference>
<proteinExistence type="predicted"/>
<keyword evidence="5" id="KW-0460">Magnesium</keyword>
<reference evidence="7 8" key="1">
    <citation type="submission" date="2019-08" db="EMBL/GenBank/DDBJ databases">
        <title>Draft genome sequences of two oriental melons (Cucumis melo L. var makuwa).</title>
        <authorList>
            <person name="Kwon S.-Y."/>
        </authorList>
    </citation>
    <scope>NUCLEOTIDE SEQUENCE [LARGE SCALE GENOMIC DNA]</scope>
    <source>
        <strain evidence="8">cv. SW 3</strain>
        <tissue evidence="7">Leaf</tissue>
    </source>
</reference>
<name>A0A5A7UZX1_CUCMM</name>
<dbReference type="PANTHER" id="PTHR45770">
    <property type="entry name" value="ATP-DEPENDENT 6-PHOSPHOFRUCTOKINASE 1"/>
    <property type="match status" value="1"/>
</dbReference>
<organism evidence="7 8">
    <name type="scientific">Cucumis melo var. makuwa</name>
    <name type="common">Oriental melon</name>
    <dbReference type="NCBI Taxonomy" id="1194695"/>
    <lineage>
        <taxon>Eukaryota</taxon>
        <taxon>Viridiplantae</taxon>
        <taxon>Streptophyta</taxon>
        <taxon>Embryophyta</taxon>
        <taxon>Tracheophyta</taxon>
        <taxon>Spermatophyta</taxon>
        <taxon>Magnoliopsida</taxon>
        <taxon>eudicotyledons</taxon>
        <taxon>Gunneridae</taxon>
        <taxon>Pentapetalae</taxon>
        <taxon>rosids</taxon>
        <taxon>fabids</taxon>
        <taxon>Cucurbitales</taxon>
        <taxon>Cucurbitaceae</taxon>
        <taxon>Benincaseae</taxon>
        <taxon>Cucumis</taxon>
    </lineage>
</organism>